<comment type="function">
    <text evidence="8">Gustatory receptor which mediates acceptance or avoidance behavior, depending on its substrates.</text>
</comment>
<dbReference type="OrthoDB" id="6478931at2759"/>
<comment type="caution">
    <text evidence="8">Lacks conserved residue(s) required for the propagation of feature annotation.</text>
</comment>
<comment type="subcellular location">
    <subcellularLocation>
        <location evidence="1 8">Cell membrane</location>
        <topology evidence="1 8">Multi-pass membrane protein</topology>
    </subcellularLocation>
</comment>
<dbReference type="GO" id="GO:0043025">
    <property type="term" value="C:neuronal cell body"/>
    <property type="evidence" value="ECO:0007669"/>
    <property type="project" value="TreeGrafter"/>
</dbReference>
<evidence type="ECO:0000313" key="10">
    <source>
        <dbReference type="Proteomes" id="UP000494163"/>
    </source>
</evidence>
<feature type="transmembrane region" description="Helical" evidence="8">
    <location>
        <begin position="39"/>
        <end position="59"/>
    </location>
</feature>
<accession>A0A0M4ET56</accession>
<evidence type="ECO:0000256" key="3">
    <source>
        <dbReference type="ARBA" id="ARBA00022692"/>
    </source>
</evidence>
<evidence type="ECO:0000256" key="6">
    <source>
        <dbReference type="ARBA" id="ARBA00023170"/>
    </source>
</evidence>
<dbReference type="OMA" id="CNLWQWR"/>
<feature type="transmembrane region" description="Helical" evidence="8">
    <location>
        <begin position="138"/>
        <end position="159"/>
    </location>
</feature>
<feature type="transmembrane region" description="Helical" evidence="8">
    <location>
        <begin position="379"/>
        <end position="398"/>
    </location>
</feature>
<evidence type="ECO:0000256" key="8">
    <source>
        <dbReference type="RuleBase" id="RU363108"/>
    </source>
</evidence>
<name>A0A0M4ET56_DROBS</name>
<gene>
    <name evidence="9" type="ORF">Dbus_chrXg1483</name>
</gene>
<protein>
    <recommendedName>
        <fullName evidence="8">Gustatory receptor</fullName>
    </recommendedName>
</protein>
<dbReference type="GO" id="GO:0008049">
    <property type="term" value="P:male courtship behavior"/>
    <property type="evidence" value="ECO:0007669"/>
    <property type="project" value="TreeGrafter"/>
</dbReference>
<dbReference type="Proteomes" id="UP000494163">
    <property type="component" value="Chromosome X"/>
</dbReference>
<reference evidence="9 10" key="1">
    <citation type="submission" date="2015-08" db="EMBL/GenBank/DDBJ databases">
        <title>Ancestral chromatin configuration constrains chromatin evolution on differentiating sex chromosomes in Drosophila.</title>
        <authorList>
            <person name="Zhou Q."/>
            <person name="Bachtrog D."/>
        </authorList>
    </citation>
    <scope>NUCLEOTIDE SEQUENCE [LARGE SCALE GENOMIC DNA]</scope>
    <source>
        <tissue evidence="9">Whole larvae</tissue>
    </source>
</reference>
<dbReference type="GO" id="GO:0007635">
    <property type="term" value="P:chemosensory behavior"/>
    <property type="evidence" value="ECO:0007669"/>
    <property type="project" value="TreeGrafter"/>
</dbReference>
<feature type="transmembrane region" description="Helical" evidence="8">
    <location>
        <begin position="171"/>
        <end position="192"/>
    </location>
</feature>
<keyword evidence="5 8" id="KW-0472">Membrane</keyword>
<dbReference type="GO" id="GO:0030424">
    <property type="term" value="C:axon"/>
    <property type="evidence" value="ECO:0007669"/>
    <property type="project" value="TreeGrafter"/>
</dbReference>
<evidence type="ECO:0000313" key="9">
    <source>
        <dbReference type="EMBL" id="ALC49627.1"/>
    </source>
</evidence>
<keyword evidence="10" id="KW-1185">Reference proteome</keyword>
<evidence type="ECO:0000256" key="2">
    <source>
        <dbReference type="ARBA" id="ARBA00022475"/>
    </source>
</evidence>
<sequence>MDALEALAPLHRICQLCNLWPWRLNESTRQLQRCRWLELYGWLVLLGSSVFLAYGLFNADHLMREDSSVTGNIGHTVDYIQLVGIRVAHVMALLEALWQRRAQSSFFTQLQELDREFARLLHIEVNNEQLRRRMTQRAAWMLAGYVLSQGFILITKMLGTDHTFPMYWLAYLLPLLVCGVRYFQIFTAVLLVRQRLDLLLRLLQSLQLNETLPGGEHSCDCKYIVQQLDRDALAAQQRSLQRLMAARQLYQRLWLLVSLLNRCFGLSMLMNLGNDFLAITSNCYWIFLNFRQFAASPQDFLQIIGSAVWSTPHVGNVLALALICERAAYCTTRLALSLHHIRVNLQNESQNALITQFSLQLLHQRLNFSAAGFFNVDCTLIYTIVGATTTYLIILIQFHMSESSFSSGLTGAH</sequence>
<evidence type="ECO:0000256" key="7">
    <source>
        <dbReference type="ARBA" id="ARBA00023224"/>
    </source>
</evidence>
<dbReference type="PANTHER" id="PTHR21143:SF104">
    <property type="entry name" value="GUSTATORY RECEPTOR 8A-RELATED"/>
    <property type="match status" value="1"/>
</dbReference>
<dbReference type="GO" id="GO:0005886">
    <property type="term" value="C:plasma membrane"/>
    <property type="evidence" value="ECO:0007669"/>
    <property type="project" value="UniProtKB-SubCell"/>
</dbReference>
<evidence type="ECO:0000256" key="5">
    <source>
        <dbReference type="ARBA" id="ARBA00023136"/>
    </source>
</evidence>
<dbReference type="EMBL" id="CP012528">
    <property type="protein sequence ID" value="ALC49627.1"/>
    <property type="molecule type" value="Genomic_DNA"/>
</dbReference>
<keyword evidence="2 8" id="KW-1003">Cell membrane</keyword>
<keyword evidence="7 8" id="KW-0807">Transducer</keyword>
<keyword evidence="4 8" id="KW-1133">Transmembrane helix</keyword>
<dbReference type="InterPro" id="IPR013604">
    <property type="entry name" value="7TM_chemorcpt"/>
</dbReference>
<evidence type="ECO:0000256" key="4">
    <source>
        <dbReference type="ARBA" id="ARBA00022989"/>
    </source>
</evidence>
<evidence type="ECO:0000256" key="1">
    <source>
        <dbReference type="ARBA" id="ARBA00004651"/>
    </source>
</evidence>
<dbReference type="GO" id="GO:0007165">
    <property type="term" value="P:signal transduction"/>
    <property type="evidence" value="ECO:0007669"/>
    <property type="project" value="UniProtKB-KW"/>
</dbReference>
<keyword evidence="3 8" id="KW-0812">Transmembrane</keyword>
<dbReference type="PANTHER" id="PTHR21143">
    <property type="entry name" value="INVERTEBRATE GUSTATORY RECEPTOR"/>
    <property type="match status" value="1"/>
</dbReference>
<organism evidence="9 10">
    <name type="scientific">Drosophila busckii</name>
    <name type="common">Fruit fly</name>
    <dbReference type="NCBI Taxonomy" id="30019"/>
    <lineage>
        <taxon>Eukaryota</taxon>
        <taxon>Metazoa</taxon>
        <taxon>Ecdysozoa</taxon>
        <taxon>Arthropoda</taxon>
        <taxon>Hexapoda</taxon>
        <taxon>Insecta</taxon>
        <taxon>Pterygota</taxon>
        <taxon>Neoptera</taxon>
        <taxon>Endopterygota</taxon>
        <taxon>Diptera</taxon>
        <taxon>Brachycera</taxon>
        <taxon>Muscomorpha</taxon>
        <taxon>Ephydroidea</taxon>
        <taxon>Drosophilidae</taxon>
        <taxon>Drosophila</taxon>
    </lineage>
</organism>
<comment type="similarity">
    <text evidence="8">Belongs to the insect chemoreceptor superfamily. Gustatory receptor (GR) family.</text>
</comment>
<dbReference type="GO" id="GO:0030425">
    <property type="term" value="C:dendrite"/>
    <property type="evidence" value="ECO:0007669"/>
    <property type="project" value="TreeGrafter"/>
</dbReference>
<dbReference type="AlphaFoldDB" id="A0A0M4ET56"/>
<keyword evidence="6 8" id="KW-0675">Receptor</keyword>
<dbReference type="Pfam" id="PF08395">
    <property type="entry name" value="7tm_7"/>
    <property type="match status" value="1"/>
</dbReference>
<dbReference type="GO" id="GO:0050909">
    <property type="term" value="P:sensory perception of taste"/>
    <property type="evidence" value="ECO:0007669"/>
    <property type="project" value="InterPro"/>
</dbReference>
<proteinExistence type="inferred from homology"/>